<keyword evidence="2" id="KW-0784">Thiamine biosynthesis</keyword>
<comment type="caution">
    <text evidence="4">The sequence shown here is derived from an EMBL/GenBank/DDBJ whole genome shotgun (WGS) entry which is preliminary data.</text>
</comment>
<sequence>MTNGIPKEKIILNTWGKLAGEYQLKGVHLPTHQGSPQAIKQHYPFLKVGVSVHDLSEAIAYQNSAVDYLFFGNVYETACKPGLKGKGLTELQKITNTVSLPVMAIGGIQPAHLPGLIKAGASGVAMMSGVIEANDPVKAIKDYLSFYLQKKEV</sequence>
<comment type="pathway">
    <text evidence="1">Cofactor biosynthesis; thiamine diphosphate biosynthesis.</text>
</comment>
<dbReference type="PANTHER" id="PTHR20857:SF22">
    <property type="entry name" value="THIAZOLE TAUTOMERASE"/>
    <property type="match status" value="1"/>
</dbReference>
<accession>A0A8J2VNY1</accession>
<dbReference type="Gene3D" id="3.20.20.70">
    <property type="entry name" value="Aldolase class I"/>
    <property type="match status" value="1"/>
</dbReference>
<proteinExistence type="predicted"/>
<reference evidence="4" key="2">
    <citation type="submission" date="2020-09" db="EMBL/GenBank/DDBJ databases">
        <authorList>
            <person name="Sun Q."/>
            <person name="Zhou Y."/>
        </authorList>
    </citation>
    <scope>NUCLEOTIDE SEQUENCE</scope>
    <source>
        <strain evidence="4">CGMCC 1.15371</strain>
    </source>
</reference>
<dbReference type="EMBL" id="BMIR01000003">
    <property type="protein sequence ID" value="GGE33261.1"/>
    <property type="molecule type" value="Genomic_DNA"/>
</dbReference>
<name>A0A8J2VNY1_9BACL</name>
<feature type="domain" description="Thiamine phosphate synthase/TenI" evidence="3">
    <location>
        <begin position="10"/>
        <end position="130"/>
    </location>
</feature>
<protein>
    <recommendedName>
        <fullName evidence="3">Thiamine phosphate synthase/TenI domain-containing protein</fullName>
    </recommendedName>
</protein>
<evidence type="ECO:0000259" key="3">
    <source>
        <dbReference type="Pfam" id="PF02581"/>
    </source>
</evidence>
<organism evidence="4 5">
    <name type="scientific">Pullulanibacillus camelliae</name>
    <dbReference type="NCBI Taxonomy" id="1707096"/>
    <lineage>
        <taxon>Bacteria</taxon>
        <taxon>Bacillati</taxon>
        <taxon>Bacillota</taxon>
        <taxon>Bacilli</taxon>
        <taxon>Bacillales</taxon>
        <taxon>Sporolactobacillaceae</taxon>
        <taxon>Pullulanibacillus</taxon>
    </lineage>
</organism>
<evidence type="ECO:0000313" key="4">
    <source>
        <dbReference type="EMBL" id="GGE33261.1"/>
    </source>
</evidence>
<dbReference type="GO" id="GO:0005737">
    <property type="term" value="C:cytoplasm"/>
    <property type="evidence" value="ECO:0007669"/>
    <property type="project" value="TreeGrafter"/>
</dbReference>
<reference evidence="4" key="1">
    <citation type="journal article" date="2014" name="Int. J. Syst. Evol. Microbiol.">
        <title>Complete genome sequence of Corynebacterium casei LMG S-19264T (=DSM 44701T), isolated from a smear-ripened cheese.</title>
        <authorList>
            <consortium name="US DOE Joint Genome Institute (JGI-PGF)"/>
            <person name="Walter F."/>
            <person name="Albersmeier A."/>
            <person name="Kalinowski J."/>
            <person name="Ruckert C."/>
        </authorList>
    </citation>
    <scope>NUCLEOTIDE SEQUENCE</scope>
    <source>
        <strain evidence="4">CGMCC 1.15371</strain>
    </source>
</reference>
<evidence type="ECO:0000256" key="1">
    <source>
        <dbReference type="ARBA" id="ARBA00004948"/>
    </source>
</evidence>
<dbReference type="GO" id="GO:0004789">
    <property type="term" value="F:thiamine-phosphate diphosphorylase activity"/>
    <property type="evidence" value="ECO:0007669"/>
    <property type="project" value="TreeGrafter"/>
</dbReference>
<dbReference type="InterPro" id="IPR022998">
    <property type="entry name" value="ThiamineP_synth_TenI"/>
</dbReference>
<evidence type="ECO:0000313" key="5">
    <source>
        <dbReference type="Proteomes" id="UP000628775"/>
    </source>
</evidence>
<evidence type="ECO:0000256" key="2">
    <source>
        <dbReference type="ARBA" id="ARBA00022977"/>
    </source>
</evidence>
<dbReference type="SUPFAM" id="SSF51391">
    <property type="entry name" value="Thiamin phosphate synthase"/>
    <property type="match status" value="1"/>
</dbReference>
<gene>
    <name evidence="4" type="ORF">GCM10011391_09890</name>
</gene>
<dbReference type="CDD" id="cd00564">
    <property type="entry name" value="TMP_TenI"/>
    <property type="match status" value="1"/>
</dbReference>
<dbReference type="InterPro" id="IPR013785">
    <property type="entry name" value="Aldolase_TIM"/>
</dbReference>
<dbReference type="InterPro" id="IPR036206">
    <property type="entry name" value="ThiamineP_synth_sf"/>
</dbReference>
<dbReference type="Pfam" id="PF02581">
    <property type="entry name" value="TMP-TENI"/>
    <property type="match status" value="1"/>
</dbReference>
<dbReference type="AlphaFoldDB" id="A0A8J2VNY1"/>
<keyword evidence="5" id="KW-1185">Reference proteome</keyword>
<dbReference type="GO" id="GO:0009228">
    <property type="term" value="P:thiamine biosynthetic process"/>
    <property type="evidence" value="ECO:0007669"/>
    <property type="project" value="UniProtKB-KW"/>
</dbReference>
<dbReference type="Proteomes" id="UP000628775">
    <property type="component" value="Unassembled WGS sequence"/>
</dbReference>
<dbReference type="PANTHER" id="PTHR20857">
    <property type="entry name" value="THIAMINE-PHOSPHATE PYROPHOSPHORYLASE"/>
    <property type="match status" value="1"/>
</dbReference>